<dbReference type="SUPFAM" id="SSF158472">
    <property type="entry name" value="HAMP domain-like"/>
    <property type="match status" value="1"/>
</dbReference>
<dbReference type="STRING" id="1385369.N825_22545"/>
<dbReference type="InterPro" id="IPR021796">
    <property type="entry name" value="Tll0287-like_dom"/>
</dbReference>
<dbReference type="PROSITE" id="PS50885">
    <property type="entry name" value="HAMP"/>
    <property type="match status" value="1"/>
</dbReference>
<organism evidence="3 4">
    <name type="scientific">Skermanella stibiiresistens SB22</name>
    <dbReference type="NCBI Taxonomy" id="1385369"/>
    <lineage>
        <taxon>Bacteria</taxon>
        <taxon>Pseudomonadati</taxon>
        <taxon>Pseudomonadota</taxon>
        <taxon>Alphaproteobacteria</taxon>
        <taxon>Rhodospirillales</taxon>
        <taxon>Azospirillaceae</taxon>
        <taxon>Skermanella</taxon>
    </lineage>
</organism>
<dbReference type="Proteomes" id="UP000019486">
    <property type="component" value="Unassembled WGS sequence"/>
</dbReference>
<dbReference type="AlphaFoldDB" id="W9GV48"/>
<keyword evidence="1" id="KW-0812">Transmembrane</keyword>
<reference evidence="3 4" key="1">
    <citation type="submission" date="2013-08" db="EMBL/GenBank/DDBJ databases">
        <title>The genome sequence of Skermanella stibiiresistens.</title>
        <authorList>
            <person name="Zhu W."/>
            <person name="Wang G."/>
        </authorList>
    </citation>
    <scope>NUCLEOTIDE SEQUENCE [LARGE SCALE GENOMIC DNA]</scope>
    <source>
        <strain evidence="3 4">SB22</strain>
    </source>
</reference>
<keyword evidence="1" id="KW-1133">Transmembrane helix</keyword>
<accession>W9GV48</accession>
<feature type="transmembrane region" description="Helical" evidence="1">
    <location>
        <begin position="235"/>
        <end position="262"/>
    </location>
</feature>
<evidence type="ECO:0000259" key="2">
    <source>
        <dbReference type="PROSITE" id="PS50885"/>
    </source>
</evidence>
<feature type="transmembrane region" description="Helical" evidence="1">
    <location>
        <begin position="35"/>
        <end position="54"/>
    </location>
</feature>
<dbReference type="InterPro" id="IPR003660">
    <property type="entry name" value="HAMP_dom"/>
</dbReference>
<feature type="domain" description="HAMP" evidence="2">
    <location>
        <begin position="260"/>
        <end position="313"/>
    </location>
</feature>
<comment type="caution">
    <text evidence="3">The sequence shown here is derived from an EMBL/GenBank/DDBJ whole genome shotgun (WGS) entry which is preliminary data.</text>
</comment>
<dbReference type="Pfam" id="PF00672">
    <property type="entry name" value="HAMP"/>
    <property type="match status" value="1"/>
</dbReference>
<dbReference type="PATRIC" id="fig|1385369.3.peg.6456"/>
<dbReference type="GO" id="GO:0007165">
    <property type="term" value="P:signal transduction"/>
    <property type="evidence" value="ECO:0007669"/>
    <property type="project" value="InterPro"/>
</dbReference>
<dbReference type="EMBL" id="AVFL01000041">
    <property type="protein sequence ID" value="EWY36536.1"/>
    <property type="molecule type" value="Genomic_DNA"/>
</dbReference>
<keyword evidence="1" id="KW-0472">Membrane</keyword>
<dbReference type="SMART" id="SM00304">
    <property type="entry name" value="HAMP"/>
    <property type="match status" value="1"/>
</dbReference>
<evidence type="ECO:0000313" key="3">
    <source>
        <dbReference type="EMBL" id="EWY36536.1"/>
    </source>
</evidence>
<evidence type="ECO:0000256" key="1">
    <source>
        <dbReference type="SAM" id="Phobius"/>
    </source>
</evidence>
<dbReference type="Gene3D" id="6.10.340.10">
    <property type="match status" value="1"/>
</dbReference>
<proteinExistence type="predicted"/>
<dbReference type="Pfam" id="PF11845">
    <property type="entry name" value="Tll0287-like"/>
    <property type="match status" value="1"/>
</dbReference>
<dbReference type="OrthoDB" id="9797588at2"/>
<dbReference type="CDD" id="cd06225">
    <property type="entry name" value="HAMP"/>
    <property type="match status" value="1"/>
</dbReference>
<protein>
    <recommendedName>
        <fullName evidence="2">HAMP domain-containing protein</fullName>
    </recommendedName>
</protein>
<name>W9GV48_9PROT</name>
<sequence length="318" mass="35423">MGRRWPRIRTRFLWSGIGRHDVDHKEVAMRLIVKFNLVITLAFVAGLIVSALLMRERFVANARTEVLANARIMMQSSDSIMRYTKQEVTPLPQALGHDKFVRAAVPFFAAGSIFEDLRRHYPDYSVRNVALNPTNLRDRPTESEADIVNGFRSFPDRTEMVTERQTPNGPIMSLSRPLVAAPECLVCHSTPANAPSAMIDTYGSANGFGWQPNETVGAQIVSVPLSLPLARAEEAVVHLLLTCGSVFLVVLAVLNLFLYYLVVKPIRDMAKIANDVSLGKPDTPEYERQGSDEIATLSLSFNRMRRSLEGALRLIEGT</sequence>
<evidence type="ECO:0000313" key="4">
    <source>
        <dbReference type="Proteomes" id="UP000019486"/>
    </source>
</evidence>
<gene>
    <name evidence="3" type="ORF">N825_22545</name>
</gene>
<keyword evidence="4" id="KW-1185">Reference proteome</keyword>
<dbReference type="GO" id="GO:0016020">
    <property type="term" value="C:membrane"/>
    <property type="evidence" value="ECO:0007669"/>
    <property type="project" value="InterPro"/>
</dbReference>